<keyword evidence="4" id="KW-1185">Reference proteome</keyword>
<feature type="signal peptide" evidence="1">
    <location>
        <begin position="1"/>
        <end position="21"/>
    </location>
</feature>
<dbReference type="GO" id="GO:0006487">
    <property type="term" value="P:protein N-linked glycosylation"/>
    <property type="evidence" value="ECO:0007669"/>
    <property type="project" value="UniProtKB-UniRule"/>
</dbReference>
<reference evidence="3 4" key="1">
    <citation type="submission" date="2024-05" db="EMBL/GenBank/DDBJ databases">
        <title>Genome sequencing and assembly of Indian major carp, Cirrhinus mrigala (Hamilton, 1822).</title>
        <authorList>
            <person name="Mohindra V."/>
            <person name="Chowdhury L.M."/>
            <person name="Lal K."/>
            <person name="Jena J.K."/>
        </authorList>
    </citation>
    <scope>NUCLEOTIDE SEQUENCE [LARGE SCALE GENOMIC DNA]</scope>
    <source>
        <strain evidence="3">CM1030</strain>
        <tissue evidence="3">Blood</tissue>
    </source>
</reference>
<feature type="non-terminal residue" evidence="3">
    <location>
        <position position="68"/>
    </location>
</feature>
<organism evidence="3 4">
    <name type="scientific">Cirrhinus mrigala</name>
    <name type="common">Mrigala</name>
    <dbReference type="NCBI Taxonomy" id="683832"/>
    <lineage>
        <taxon>Eukaryota</taxon>
        <taxon>Metazoa</taxon>
        <taxon>Chordata</taxon>
        <taxon>Craniata</taxon>
        <taxon>Vertebrata</taxon>
        <taxon>Euteleostomi</taxon>
        <taxon>Actinopterygii</taxon>
        <taxon>Neopterygii</taxon>
        <taxon>Teleostei</taxon>
        <taxon>Ostariophysi</taxon>
        <taxon>Cypriniformes</taxon>
        <taxon>Cyprinidae</taxon>
        <taxon>Labeoninae</taxon>
        <taxon>Labeonini</taxon>
        <taxon>Cirrhinus</taxon>
    </lineage>
</organism>
<accession>A0ABD0Q5X3</accession>
<sequence>MYLFEGLFSLLVLPLVLEIQALTPSHHLTTTDVARLQAVLSQPFSDLKSAYYSVVGLSKLEISVADVD</sequence>
<dbReference type="Pfam" id="PF05817">
    <property type="entry name" value="Ribophorin_II"/>
    <property type="match status" value="1"/>
</dbReference>
<comment type="caution">
    <text evidence="3">The sequence shown here is derived from an EMBL/GenBank/DDBJ whole genome shotgun (WGS) entry which is preliminary data.</text>
</comment>
<feature type="domain" description="Ribophorin II N-terminal" evidence="2">
    <location>
        <begin position="28"/>
        <end position="66"/>
    </location>
</feature>
<dbReference type="InterPro" id="IPR055373">
    <property type="entry name" value="Ribophorin_II_N"/>
</dbReference>
<dbReference type="GO" id="GO:0008250">
    <property type="term" value="C:oligosaccharyltransferase complex"/>
    <property type="evidence" value="ECO:0007669"/>
    <property type="project" value="UniProtKB-UniRule"/>
</dbReference>
<keyword evidence="1" id="KW-0256">Endoplasmic reticulum</keyword>
<comment type="function">
    <text evidence="1">Subunit of the oligosaccharyl transferase (OST) complex that catalyzes the initial transfer of a defined glycan (Glc(3)Man(9)GlcNAc(2) in eukaryotes) from the lipid carrier dolichol-pyrophosphate to an asparagine residue within an Asn-X-Ser/Thr consensus motif in nascent polypeptide chains, the first step in protein N-glycosylation. N-glycosylation occurs cotranslationally and the complex associates with the Sec61 complex at the channel-forming translocon complex that mediates protein translocation across the endoplasmic reticulum (ER). All subunits are required for a maximal enzyme activity.</text>
</comment>
<feature type="chain" id="PRO_5044535514" description="Dolichyl-diphosphooligosaccharide--protein glycosyltransferase subunit 2" evidence="1">
    <location>
        <begin position="22"/>
        <end position="68"/>
    </location>
</feature>
<proteinExistence type="inferred from homology"/>
<dbReference type="Proteomes" id="UP001529510">
    <property type="component" value="Unassembled WGS sequence"/>
</dbReference>
<name>A0ABD0Q5X3_CIRMR</name>
<comment type="subunit">
    <text evidence="1">Component of the oligosaccharyltransferase (OST) complex.</text>
</comment>
<evidence type="ECO:0000313" key="4">
    <source>
        <dbReference type="Proteomes" id="UP001529510"/>
    </source>
</evidence>
<comment type="subcellular location">
    <subcellularLocation>
        <location evidence="1">Endoplasmic reticulum membrane</location>
        <topology evidence="1">Multi-pass membrane protein</topology>
    </subcellularLocation>
</comment>
<comment type="pathway">
    <text evidence="1">Protein modification; protein glycosylation.</text>
</comment>
<evidence type="ECO:0000259" key="2">
    <source>
        <dbReference type="Pfam" id="PF05817"/>
    </source>
</evidence>
<protein>
    <recommendedName>
        <fullName evidence="1">Dolichyl-diphosphooligosaccharide--protein glycosyltransferase subunit 2</fullName>
    </recommendedName>
    <alternativeName>
        <fullName evidence="1">Ribophorin-2</fullName>
    </alternativeName>
</protein>
<keyword evidence="1" id="KW-0732">Signal</keyword>
<evidence type="ECO:0000313" key="3">
    <source>
        <dbReference type="EMBL" id="KAL0181619.1"/>
    </source>
</evidence>
<evidence type="ECO:0000256" key="1">
    <source>
        <dbReference type="RuleBase" id="RU366029"/>
    </source>
</evidence>
<dbReference type="EMBL" id="JAMKFB020000011">
    <property type="protein sequence ID" value="KAL0181619.1"/>
    <property type="molecule type" value="Genomic_DNA"/>
</dbReference>
<gene>
    <name evidence="3" type="ORF">M9458_024025</name>
</gene>
<comment type="similarity">
    <text evidence="1">Belongs to the SWP1 family.</text>
</comment>
<dbReference type="AlphaFoldDB" id="A0ABD0Q5X3"/>